<evidence type="ECO:0000259" key="2">
    <source>
        <dbReference type="Pfam" id="PF13406"/>
    </source>
</evidence>
<dbReference type="InterPro" id="IPR031304">
    <property type="entry name" value="SLT_2"/>
</dbReference>
<gene>
    <name evidence="3" type="ORF">DU478_05275</name>
</gene>
<dbReference type="GO" id="GO:0009253">
    <property type="term" value="P:peptidoglycan catabolic process"/>
    <property type="evidence" value="ECO:0007669"/>
    <property type="project" value="TreeGrafter"/>
</dbReference>
<evidence type="ECO:0000256" key="1">
    <source>
        <dbReference type="SAM" id="SignalP"/>
    </source>
</evidence>
<dbReference type="PANTHER" id="PTHR30163">
    <property type="entry name" value="MEMBRANE-BOUND LYTIC MUREIN TRANSGLYCOSYLASE B"/>
    <property type="match status" value="1"/>
</dbReference>
<protein>
    <recommendedName>
        <fullName evidence="2">Transglycosylase SLT domain-containing protein</fullName>
    </recommendedName>
</protein>
<feature type="signal peptide" evidence="1">
    <location>
        <begin position="1"/>
        <end position="19"/>
    </location>
</feature>
<dbReference type="RefSeq" id="WP_114509900.1">
    <property type="nucleotide sequence ID" value="NZ_QPMK01000003.1"/>
</dbReference>
<feature type="domain" description="Transglycosylase SLT" evidence="2">
    <location>
        <begin position="35"/>
        <end position="240"/>
    </location>
</feature>
<dbReference type="SUPFAM" id="SSF53955">
    <property type="entry name" value="Lysozyme-like"/>
    <property type="match status" value="1"/>
</dbReference>
<sequence length="270" mass="28317">MRRIVIATLFCFAAGSALAAPCITSQGGYGGYKQALANDAAAAGVGQRGMAALSGAQLSGITWRFESNPSSQSGVSQGDPARFLAKRSGSSAENFIGQTRAKIQRNANLFASLERNYGVPGSILATIWGLETSWGGYLGGTPIVDGAVTLASYCRRHPRFEDDAIAALRLVDRGVISAGTNGGPSGELGHMQFLAGNWERFGVDANGDGRADPYNAVDALASAANMLRRNGWQPGQPFGQGTRNFSVLSAWNDSGNYQRAIAYSAERVGN</sequence>
<dbReference type="EMBL" id="QPMK01000003">
    <property type="protein sequence ID" value="RDD67152.1"/>
    <property type="molecule type" value="Genomic_DNA"/>
</dbReference>
<name>A0A369TQI7_9RHOB</name>
<keyword evidence="4" id="KW-1185">Reference proteome</keyword>
<reference evidence="3 4" key="1">
    <citation type="submission" date="2018-07" db="EMBL/GenBank/DDBJ databases">
        <title>Thalassococcus profundi sp. nov., a marine bacterium isolated from deep seawater of Okinawa Trough.</title>
        <authorList>
            <person name="Yu M."/>
        </authorList>
    </citation>
    <scope>NUCLEOTIDE SEQUENCE [LARGE SCALE GENOMIC DNA]</scope>
    <source>
        <strain evidence="3 4">WRAS1</strain>
    </source>
</reference>
<dbReference type="InterPro" id="IPR043426">
    <property type="entry name" value="MltB-like"/>
</dbReference>
<feature type="chain" id="PRO_5016694949" description="Transglycosylase SLT domain-containing protein" evidence="1">
    <location>
        <begin position="20"/>
        <end position="270"/>
    </location>
</feature>
<dbReference type="Proteomes" id="UP000253977">
    <property type="component" value="Unassembled WGS sequence"/>
</dbReference>
<dbReference type="Pfam" id="PF13406">
    <property type="entry name" value="SLT_2"/>
    <property type="match status" value="1"/>
</dbReference>
<organism evidence="3 4">
    <name type="scientific">Thalassococcus profundi</name>
    <dbReference type="NCBI Taxonomy" id="2282382"/>
    <lineage>
        <taxon>Bacteria</taxon>
        <taxon>Pseudomonadati</taxon>
        <taxon>Pseudomonadota</taxon>
        <taxon>Alphaproteobacteria</taxon>
        <taxon>Rhodobacterales</taxon>
        <taxon>Roseobacteraceae</taxon>
        <taxon>Thalassococcus</taxon>
    </lineage>
</organism>
<accession>A0A369TQI7</accession>
<dbReference type="AlphaFoldDB" id="A0A369TQI7"/>
<dbReference type="OrthoDB" id="9808544at2"/>
<proteinExistence type="predicted"/>
<keyword evidence="1" id="KW-0732">Signal</keyword>
<dbReference type="Gene3D" id="1.10.8.350">
    <property type="entry name" value="Bacterial muramidase"/>
    <property type="match status" value="1"/>
</dbReference>
<dbReference type="PANTHER" id="PTHR30163:SF8">
    <property type="entry name" value="LYTIC MUREIN TRANSGLYCOSYLASE"/>
    <property type="match status" value="1"/>
</dbReference>
<comment type="caution">
    <text evidence="3">The sequence shown here is derived from an EMBL/GenBank/DDBJ whole genome shotgun (WGS) entry which is preliminary data.</text>
</comment>
<dbReference type="Gene3D" id="1.10.530.10">
    <property type="match status" value="1"/>
</dbReference>
<evidence type="ECO:0000313" key="4">
    <source>
        <dbReference type="Proteomes" id="UP000253977"/>
    </source>
</evidence>
<dbReference type="CDD" id="cd13399">
    <property type="entry name" value="Slt35-like"/>
    <property type="match status" value="1"/>
</dbReference>
<dbReference type="GO" id="GO:0008933">
    <property type="term" value="F:peptidoglycan lytic transglycosylase activity"/>
    <property type="evidence" value="ECO:0007669"/>
    <property type="project" value="TreeGrafter"/>
</dbReference>
<dbReference type="InterPro" id="IPR023346">
    <property type="entry name" value="Lysozyme-like_dom_sf"/>
</dbReference>
<evidence type="ECO:0000313" key="3">
    <source>
        <dbReference type="EMBL" id="RDD67152.1"/>
    </source>
</evidence>